<name>K0RG86_THAOC</name>
<protein>
    <recommendedName>
        <fullName evidence="4">PH domain-containing protein</fullName>
    </recommendedName>
</protein>
<keyword evidence="3" id="KW-1185">Reference proteome</keyword>
<gene>
    <name evidence="2" type="ORF">THAOC_33252</name>
</gene>
<comment type="caution">
    <text evidence="2">The sequence shown here is derived from an EMBL/GenBank/DDBJ whole genome shotgun (WGS) entry which is preliminary data.</text>
</comment>
<organism evidence="2 3">
    <name type="scientific">Thalassiosira oceanica</name>
    <name type="common">Marine diatom</name>
    <dbReference type="NCBI Taxonomy" id="159749"/>
    <lineage>
        <taxon>Eukaryota</taxon>
        <taxon>Sar</taxon>
        <taxon>Stramenopiles</taxon>
        <taxon>Ochrophyta</taxon>
        <taxon>Bacillariophyta</taxon>
        <taxon>Coscinodiscophyceae</taxon>
        <taxon>Thalassiosirophycidae</taxon>
        <taxon>Thalassiosirales</taxon>
        <taxon>Thalassiosiraceae</taxon>
        <taxon>Thalassiosira</taxon>
    </lineage>
</organism>
<dbReference type="Proteomes" id="UP000266841">
    <property type="component" value="Unassembled WGS sequence"/>
</dbReference>
<evidence type="ECO:0000313" key="2">
    <source>
        <dbReference type="EMBL" id="EJK47991.1"/>
    </source>
</evidence>
<feature type="compositionally biased region" description="Low complexity" evidence="1">
    <location>
        <begin position="32"/>
        <end position="62"/>
    </location>
</feature>
<feature type="compositionally biased region" description="Polar residues" evidence="1">
    <location>
        <begin position="1"/>
        <end position="11"/>
    </location>
</feature>
<feature type="region of interest" description="Disordered" evidence="1">
    <location>
        <begin position="1"/>
        <end position="63"/>
    </location>
</feature>
<accession>K0RG86</accession>
<evidence type="ECO:0008006" key="4">
    <source>
        <dbReference type="Google" id="ProtNLM"/>
    </source>
</evidence>
<dbReference type="EMBL" id="AGNL01046398">
    <property type="protein sequence ID" value="EJK47991.1"/>
    <property type="molecule type" value="Genomic_DNA"/>
</dbReference>
<dbReference type="AlphaFoldDB" id="K0RG86"/>
<sequence>MQRSTGNSSSGPDKLPDDDDSSAFALGDIKVSLSSRRSSESTSGASSPDAPPTTSSKSASTAVVHRFHSPSISSLADDEKASVHQHQLFAHACVQLLDERDSQDFLRRKDVFQKMLNRGTSLVGEVGKDEGICGKRSLTYHACRAVASSQGSRKDQQFIFEVLVHGAPRRLFATGSEAARKGWMEAIEAGMVGGRSEFKRAKVDLSHPKFAKLSNIAQQLWGSSICVDDESEDDVVIGNGPSHLLADLRDYTFVLNEKPIQGVYVGERVFGSLLRLILAMDGQSVRNSDDERISEVQAARHARDCLKMITDNRENYASTCLQVVNALCRNKGNLVSIQSVPVDIPYHVEIIVKSKRHTETPPTLVRGSDQNRRAWIYSRTSSFKPAKRCYAILSLGVITYYRQALPRPHHLIDQDFLGRGMSVGFFERDDKLQEDTQTTPLTLTNFGHIIYIRSKSRTRQLCRKQSQEAEEDRGKQLITVAVQSTMKSCRSMDDTEIKSRRLMYSGSSSDLALVAADIVALYTTDENGIDWLALPHNRPRPEQRTMLGLSTRILQSAALMASDQLPKPNISRLVSVANLPSMSLGLLPALSQRLSVRKGVPNGFTCDSDVLETDIEHDSQPTVQVEIRLATLTRLRKKDDSNTVLSSIRAISHLSMNLSSSTMCRAKRVKVDALKGSASLETFRLFFDNERRLSRRATAP</sequence>
<evidence type="ECO:0000313" key="3">
    <source>
        <dbReference type="Proteomes" id="UP000266841"/>
    </source>
</evidence>
<proteinExistence type="predicted"/>
<reference evidence="2 3" key="1">
    <citation type="journal article" date="2012" name="Genome Biol.">
        <title>Genome and low-iron response of an oceanic diatom adapted to chronic iron limitation.</title>
        <authorList>
            <person name="Lommer M."/>
            <person name="Specht M."/>
            <person name="Roy A.S."/>
            <person name="Kraemer L."/>
            <person name="Andreson R."/>
            <person name="Gutowska M.A."/>
            <person name="Wolf J."/>
            <person name="Bergner S.V."/>
            <person name="Schilhabel M.B."/>
            <person name="Klostermeier U.C."/>
            <person name="Beiko R.G."/>
            <person name="Rosenstiel P."/>
            <person name="Hippler M."/>
            <person name="Laroche J."/>
        </authorList>
    </citation>
    <scope>NUCLEOTIDE SEQUENCE [LARGE SCALE GENOMIC DNA]</scope>
    <source>
        <strain evidence="2 3">CCMP1005</strain>
    </source>
</reference>
<evidence type="ECO:0000256" key="1">
    <source>
        <dbReference type="SAM" id="MobiDB-lite"/>
    </source>
</evidence>